<dbReference type="AlphaFoldDB" id="A0A645HQD7"/>
<sequence>MLGQNGLMQLVKQISKEILQSLRQEDALYMLDSNPFMWGTMLFTDLESTHIVVDRVRKRLEMLDLTSASGKHKINLEMRSGATRFSERIDTPFQLLEEAKKKLEYDV</sequence>
<evidence type="ECO:0000313" key="1">
    <source>
        <dbReference type="EMBL" id="MPN41070.1"/>
    </source>
</evidence>
<reference evidence="1" key="1">
    <citation type="submission" date="2019-08" db="EMBL/GenBank/DDBJ databases">
        <authorList>
            <person name="Kucharzyk K."/>
            <person name="Murdoch R.W."/>
            <person name="Higgins S."/>
            <person name="Loffler F."/>
        </authorList>
    </citation>
    <scope>NUCLEOTIDE SEQUENCE</scope>
</reference>
<dbReference type="InterPro" id="IPR043128">
    <property type="entry name" value="Rev_trsase/Diguanyl_cyclase"/>
</dbReference>
<evidence type="ECO:0008006" key="2">
    <source>
        <dbReference type="Google" id="ProtNLM"/>
    </source>
</evidence>
<dbReference type="Gene3D" id="3.30.70.270">
    <property type="match status" value="1"/>
</dbReference>
<organism evidence="1">
    <name type="scientific">bioreactor metagenome</name>
    <dbReference type="NCBI Taxonomy" id="1076179"/>
    <lineage>
        <taxon>unclassified sequences</taxon>
        <taxon>metagenomes</taxon>
        <taxon>ecological metagenomes</taxon>
    </lineage>
</organism>
<dbReference type="InterPro" id="IPR029787">
    <property type="entry name" value="Nucleotide_cyclase"/>
</dbReference>
<gene>
    <name evidence="1" type="ORF">SDC9_188610</name>
</gene>
<dbReference type="EMBL" id="VSSQ01097889">
    <property type="protein sequence ID" value="MPN41070.1"/>
    <property type="molecule type" value="Genomic_DNA"/>
</dbReference>
<dbReference type="SUPFAM" id="SSF55073">
    <property type="entry name" value="Nucleotide cyclase"/>
    <property type="match status" value="1"/>
</dbReference>
<accession>A0A645HQD7</accession>
<comment type="caution">
    <text evidence="1">The sequence shown here is derived from an EMBL/GenBank/DDBJ whole genome shotgun (WGS) entry which is preliminary data.</text>
</comment>
<protein>
    <recommendedName>
        <fullName evidence="2">GGDEF domain-containing protein</fullName>
    </recommendedName>
</protein>
<proteinExistence type="predicted"/>
<name>A0A645HQD7_9ZZZZ</name>